<keyword evidence="10" id="KW-1185">Reference proteome</keyword>
<evidence type="ECO:0000256" key="5">
    <source>
        <dbReference type="ARBA" id="ARBA00023163"/>
    </source>
</evidence>
<evidence type="ECO:0000256" key="4">
    <source>
        <dbReference type="ARBA" id="ARBA00023125"/>
    </source>
</evidence>
<dbReference type="InterPro" id="IPR015300">
    <property type="entry name" value="DNA-bd_pseudobarrel_sf"/>
</dbReference>
<name>A0AA88QLX5_9ASTE</name>
<sequence>MKTLPKKAHFFKFIQPCFKSGIRIPESFFKYLREEKPEQVMLRRGELKWAVTMNGSFFGNGWTEFAEDNGVEEGYFLVFSHEGDMVFDVVVFDQSTCEKEYQTLAKPSKQSEAPENSAARSANEDESNSKHSACLYIPTKFGRSHGLSFRKCEMILMYEEQSSWPATLWCKGKRLMIGLGCREFFKANGIAVGDDFKLELISNGKKPIMNFCHMKKERVTNCTAAKATLEDQPYYESILKPSHIIRSTLLLPKSFARRNCLSDGEMILIDEKERSWPVQMRDMGSSPSLAMASMEIVNANPCALGWDWLPKGLLESIVVKLDSLRDTIRSGAVCKNCHEEELLPDAPYNVKLIRLWLSYSTPSNFRAVAQAALDTPLDFVAKVKTVPQLRYPPSYQSMKATHINRQKRSLTGNQLTPMQHNQNQNS</sequence>
<dbReference type="EMBL" id="JAVXUO010002441">
    <property type="protein sequence ID" value="KAK2973174.1"/>
    <property type="molecule type" value="Genomic_DNA"/>
</dbReference>
<keyword evidence="4" id="KW-0238">DNA-binding</keyword>
<evidence type="ECO:0000256" key="2">
    <source>
        <dbReference type="ARBA" id="ARBA00022737"/>
    </source>
</evidence>
<evidence type="ECO:0000313" key="10">
    <source>
        <dbReference type="Proteomes" id="UP001187471"/>
    </source>
</evidence>
<keyword evidence="5" id="KW-0804">Transcription</keyword>
<dbReference type="GO" id="GO:0005634">
    <property type="term" value="C:nucleus"/>
    <property type="evidence" value="ECO:0007669"/>
    <property type="project" value="UniProtKB-SubCell"/>
</dbReference>
<comment type="subcellular location">
    <subcellularLocation>
        <location evidence="1">Nucleus</location>
    </subcellularLocation>
</comment>
<evidence type="ECO:0000256" key="7">
    <source>
        <dbReference type="SAM" id="MobiDB-lite"/>
    </source>
</evidence>
<dbReference type="PROSITE" id="PS50863">
    <property type="entry name" value="B3"/>
    <property type="match status" value="1"/>
</dbReference>
<evidence type="ECO:0000256" key="6">
    <source>
        <dbReference type="ARBA" id="ARBA00023242"/>
    </source>
</evidence>
<feature type="region of interest" description="Disordered" evidence="7">
    <location>
        <begin position="103"/>
        <end position="126"/>
    </location>
</feature>
<protein>
    <recommendedName>
        <fullName evidence="8">TF-B3 domain-containing protein</fullName>
    </recommendedName>
</protein>
<proteinExistence type="predicted"/>
<dbReference type="PANTHER" id="PTHR31674">
    <property type="entry name" value="B3 DOMAIN-CONTAINING PROTEIN REM-LIKE 3-RELATED"/>
    <property type="match status" value="1"/>
</dbReference>
<evidence type="ECO:0000256" key="3">
    <source>
        <dbReference type="ARBA" id="ARBA00023015"/>
    </source>
</evidence>
<accession>A0AA88QLX5</accession>
<dbReference type="GO" id="GO:0003677">
    <property type="term" value="F:DNA binding"/>
    <property type="evidence" value="ECO:0007669"/>
    <property type="project" value="UniProtKB-KW"/>
</dbReference>
<dbReference type="InterPro" id="IPR039218">
    <property type="entry name" value="REM_fam"/>
</dbReference>
<dbReference type="Gene3D" id="2.40.330.10">
    <property type="entry name" value="DNA-binding pseudobarrel domain"/>
    <property type="match status" value="3"/>
</dbReference>
<gene>
    <name evidence="9" type="ORF">RJ640_009804</name>
</gene>
<keyword evidence="6" id="KW-0539">Nucleus</keyword>
<evidence type="ECO:0000259" key="8">
    <source>
        <dbReference type="PROSITE" id="PS50863"/>
    </source>
</evidence>
<dbReference type="SUPFAM" id="SSF101936">
    <property type="entry name" value="DNA-binding pseudobarrel domain"/>
    <property type="match status" value="3"/>
</dbReference>
<feature type="compositionally biased region" description="Polar residues" evidence="7">
    <location>
        <begin position="108"/>
        <end position="120"/>
    </location>
</feature>
<dbReference type="SMART" id="SM01019">
    <property type="entry name" value="B3"/>
    <property type="match status" value="3"/>
</dbReference>
<keyword evidence="3" id="KW-0805">Transcription regulation</keyword>
<dbReference type="Proteomes" id="UP001187471">
    <property type="component" value="Unassembled WGS sequence"/>
</dbReference>
<dbReference type="Pfam" id="PF02362">
    <property type="entry name" value="B3"/>
    <property type="match status" value="2"/>
</dbReference>
<organism evidence="9 10">
    <name type="scientific">Escallonia rubra</name>
    <dbReference type="NCBI Taxonomy" id="112253"/>
    <lineage>
        <taxon>Eukaryota</taxon>
        <taxon>Viridiplantae</taxon>
        <taxon>Streptophyta</taxon>
        <taxon>Embryophyta</taxon>
        <taxon>Tracheophyta</taxon>
        <taxon>Spermatophyta</taxon>
        <taxon>Magnoliopsida</taxon>
        <taxon>eudicotyledons</taxon>
        <taxon>Gunneridae</taxon>
        <taxon>Pentapetalae</taxon>
        <taxon>asterids</taxon>
        <taxon>campanulids</taxon>
        <taxon>Escalloniales</taxon>
        <taxon>Escalloniaceae</taxon>
        <taxon>Escallonia</taxon>
    </lineage>
</organism>
<feature type="domain" description="TF-B3" evidence="8">
    <location>
        <begin position="7"/>
        <end position="95"/>
    </location>
</feature>
<dbReference type="PANTHER" id="PTHR31674:SF62">
    <property type="entry name" value="B3 DOMAIN-CONTAINING PROTEIN REM14-RELATED"/>
    <property type="match status" value="1"/>
</dbReference>
<dbReference type="InterPro" id="IPR003340">
    <property type="entry name" value="B3_DNA-bd"/>
</dbReference>
<evidence type="ECO:0000256" key="1">
    <source>
        <dbReference type="ARBA" id="ARBA00004123"/>
    </source>
</evidence>
<dbReference type="AlphaFoldDB" id="A0AA88QLX5"/>
<dbReference type="CDD" id="cd10017">
    <property type="entry name" value="B3_DNA"/>
    <property type="match status" value="2"/>
</dbReference>
<keyword evidence="2" id="KW-0677">Repeat</keyword>
<reference evidence="9" key="1">
    <citation type="submission" date="2022-12" db="EMBL/GenBank/DDBJ databases">
        <title>Draft genome assemblies for two species of Escallonia (Escalloniales).</title>
        <authorList>
            <person name="Chanderbali A."/>
            <person name="Dervinis C."/>
            <person name="Anghel I."/>
            <person name="Soltis D."/>
            <person name="Soltis P."/>
            <person name="Zapata F."/>
        </authorList>
    </citation>
    <scope>NUCLEOTIDE SEQUENCE</scope>
    <source>
        <strain evidence="9">UCBG92.1500</strain>
        <tissue evidence="9">Leaf</tissue>
    </source>
</reference>
<evidence type="ECO:0000313" key="9">
    <source>
        <dbReference type="EMBL" id="KAK2973174.1"/>
    </source>
</evidence>
<comment type="caution">
    <text evidence="9">The sequence shown here is derived from an EMBL/GenBank/DDBJ whole genome shotgun (WGS) entry which is preliminary data.</text>
</comment>